<name>A0A857LNH1_9ACTN</name>
<dbReference type="RefSeq" id="WP_005182202.1">
    <property type="nucleotide sequence ID" value="NZ_CP045804.1"/>
</dbReference>
<keyword evidence="2" id="KW-0472">Membrane</keyword>
<feature type="region of interest" description="Disordered" evidence="1">
    <location>
        <begin position="208"/>
        <end position="273"/>
    </location>
</feature>
<feature type="transmembrane region" description="Helical" evidence="2">
    <location>
        <begin position="151"/>
        <end position="177"/>
    </location>
</feature>
<organism evidence="3">
    <name type="scientific">Gordonia amarae</name>
    <dbReference type="NCBI Taxonomy" id="36821"/>
    <lineage>
        <taxon>Bacteria</taxon>
        <taxon>Bacillati</taxon>
        <taxon>Actinomycetota</taxon>
        <taxon>Actinomycetes</taxon>
        <taxon>Mycobacteriales</taxon>
        <taxon>Gordoniaceae</taxon>
        <taxon>Gordonia</taxon>
    </lineage>
</organism>
<evidence type="ECO:0000313" key="3">
    <source>
        <dbReference type="EMBL" id="QHN40292.1"/>
    </source>
</evidence>
<feature type="transmembrane region" description="Helical" evidence="2">
    <location>
        <begin position="70"/>
        <end position="93"/>
    </location>
</feature>
<reference evidence="3" key="1">
    <citation type="journal article" date="2021" name="Nat. Microbiol.">
        <title>Cocultivation of an ultrasmall environmental parasitic bacterium with lytic ability against bacteria associated with wastewater foams.</title>
        <authorList>
            <person name="Batinovic S."/>
            <person name="Rose J.J.A."/>
            <person name="Ratcliffe J."/>
            <person name="Seviour R.J."/>
            <person name="Petrovski S."/>
        </authorList>
    </citation>
    <scope>NUCLEOTIDE SEQUENCE</scope>
    <source>
        <strain evidence="3">CON44</strain>
    </source>
</reference>
<evidence type="ECO:0000256" key="1">
    <source>
        <dbReference type="SAM" id="MobiDB-lite"/>
    </source>
</evidence>
<protein>
    <submittedName>
        <fullName evidence="3">Uncharacterized protein</fullName>
    </submittedName>
</protein>
<keyword evidence="2" id="KW-0812">Transmembrane</keyword>
<sequence length="273" mass="29856">MSAAPWYRERAAYLMGKSRAGTSARRRAEILAREARRATRSDVGVGEAVAQDEITPALWRRVMGKEGRGWVAKGALLFGAALVAVAAGVGLVVGRWVYEALVRWVSPRVGRLIWWPWAAVAAVAVLVRWFATDWPRIGIWLGVGRYFPGDWIGVGGIVAWATFQLTVAVGAVAYLIWAWGWAAVPKGAVAPPEKNKDGSFYVPTKKHKLAPEDEGDPVEQPTTEPVAPKREIPVAKLSVDDEDDEDVSLSDHLDADLPTVDDDDEEDGHDDPR</sequence>
<dbReference type="EMBL" id="CP045810">
    <property type="protein sequence ID" value="QHN40292.1"/>
    <property type="molecule type" value="Genomic_DNA"/>
</dbReference>
<feature type="transmembrane region" description="Helical" evidence="2">
    <location>
        <begin position="113"/>
        <end position="131"/>
    </location>
</feature>
<proteinExistence type="predicted"/>
<dbReference type="AlphaFoldDB" id="A0A857LNH1"/>
<accession>A0A857LNH1</accession>
<gene>
    <name evidence="3" type="ORF">GII30_15055</name>
</gene>
<feature type="compositionally biased region" description="Acidic residues" evidence="1">
    <location>
        <begin position="259"/>
        <end position="273"/>
    </location>
</feature>
<keyword evidence="2" id="KW-1133">Transmembrane helix</keyword>
<evidence type="ECO:0000256" key="2">
    <source>
        <dbReference type="SAM" id="Phobius"/>
    </source>
</evidence>